<dbReference type="GO" id="GO:0016853">
    <property type="term" value="F:isomerase activity"/>
    <property type="evidence" value="ECO:0007669"/>
    <property type="project" value="UniProtKB-KW"/>
</dbReference>
<gene>
    <name evidence="2" type="ORF">CLV34_3069</name>
</gene>
<keyword evidence="2" id="KW-0413">Isomerase</keyword>
<dbReference type="Gene3D" id="1.20.120.450">
    <property type="entry name" value="dinb family like domain"/>
    <property type="match status" value="1"/>
</dbReference>
<dbReference type="RefSeq" id="WP_157803880.1">
    <property type="nucleotide sequence ID" value="NZ_PGTZ01000013.1"/>
</dbReference>
<dbReference type="Pfam" id="PF11716">
    <property type="entry name" value="MDMPI_N"/>
    <property type="match status" value="1"/>
</dbReference>
<feature type="domain" description="Mycothiol-dependent maleylpyruvate isomerase metal-binding" evidence="1">
    <location>
        <begin position="13"/>
        <end position="151"/>
    </location>
</feature>
<comment type="caution">
    <text evidence="2">The sequence shown here is derived from an EMBL/GenBank/DDBJ whole genome shotgun (WGS) entry which is preliminary data.</text>
</comment>
<reference evidence="2 3" key="1">
    <citation type="submission" date="2017-11" db="EMBL/GenBank/DDBJ databases">
        <title>Genomic Encyclopedia of Archaeal and Bacterial Type Strains, Phase II (KMG-II): From Individual Species to Whole Genera.</title>
        <authorList>
            <person name="Goeker M."/>
        </authorList>
    </citation>
    <scope>NUCLEOTIDE SEQUENCE [LARGE SCALE GENOMIC DNA]</scope>
    <source>
        <strain evidence="2 3">DSM 22413</strain>
    </source>
</reference>
<dbReference type="InterPro" id="IPR024344">
    <property type="entry name" value="MDMPI_metal-binding"/>
</dbReference>
<accession>A0A2M8W1M1</accession>
<protein>
    <submittedName>
        <fullName evidence="2">Maleylpyruvate isomerase</fullName>
    </submittedName>
</protein>
<organism evidence="2 3">
    <name type="scientific">Luteimicrobium subarcticum</name>
    <dbReference type="NCBI Taxonomy" id="620910"/>
    <lineage>
        <taxon>Bacteria</taxon>
        <taxon>Bacillati</taxon>
        <taxon>Actinomycetota</taxon>
        <taxon>Actinomycetes</taxon>
        <taxon>Micrococcales</taxon>
        <taxon>Luteimicrobium</taxon>
    </lineage>
</organism>
<dbReference type="InterPro" id="IPR017517">
    <property type="entry name" value="Maleyloyr_isom"/>
</dbReference>
<name>A0A2M8W1M1_9MICO</name>
<dbReference type="InterPro" id="IPR034660">
    <property type="entry name" value="DinB/YfiT-like"/>
</dbReference>
<dbReference type="AlphaFoldDB" id="A0A2M8W1M1"/>
<dbReference type="SUPFAM" id="SSF109854">
    <property type="entry name" value="DinB/YfiT-like putative metalloenzymes"/>
    <property type="match status" value="1"/>
</dbReference>
<dbReference type="EMBL" id="PGTZ01000013">
    <property type="protein sequence ID" value="PJI84824.1"/>
    <property type="molecule type" value="Genomic_DNA"/>
</dbReference>
<dbReference type="NCBIfam" id="TIGR03083">
    <property type="entry name" value="maleylpyruvate isomerase family mycothiol-dependent enzyme"/>
    <property type="match status" value="1"/>
</dbReference>
<evidence type="ECO:0000259" key="1">
    <source>
        <dbReference type="Pfam" id="PF11716"/>
    </source>
</evidence>
<keyword evidence="2" id="KW-0670">Pyruvate</keyword>
<sequence length="213" mass="22827">MTLPPPDQADLFLARITDSHRRLLDDLDAEPLDPAAPTALPGWTVGHLLTHLARNADATSRMAVAAAIGATTEKYVGGGDGRAAEIERGAGRDWVDLVADVEVTAVACDLALAALPDEVWAGEVSTPQESYPAMRLLVSRWREVEVHRLDLGGSHNSGQWPGDFVRTFLPDELAQLPSRAPGVEVPEGLRDHEVLAWLLGRGGEGLPELPAWG</sequence>
<keyword evidence="3" id="KW-1185">Reference proteome</keyword>
<dbReference type="Proteomes" id="UP000231586">
    <property type="component" value="Unassembled WGS sequence"/>
</dbReference>
<dbReference type="GO" id="GO:0046872">
    <property type="term" value="F:metal ion binding"/>
    <property type="evidence" value="ECO:0007669"/>
    <property type="project" value="InterPro"/>
</dbReference>
<evidence type="ECO:0000313" key="3">
    <source>
        <dbReference type="Proteomes" id="UP000231586"/>
    </source>
</evidence>
<evidence type="ECO:0000313" key="2">
    <source>
        <dbReference type="EMBL" id="PJI84824.1"/>
    </source>
</evidence>
<proteinExistence type="predicted"/>
<dbReference type="OrthoDB" id="5118203at2"/>